<evidence type="ECO:0000259" key="15">
    <source>
        <dbReference type="Pfam" id="PF23598"/>
    </source>
</evidence>
<dbReference type="InterPro" id="IPR036612">
    <property type="entry name" value="KH_dom_type_1_sf"/>
</dbReference>
<dbReference type="InterPro" id="IPR058922">
    <property type="entry name" value="WHD_DRP"/>
</dbReference>
<dbReference type="InterPro" id="IPR050905">
    <property type="entry name" value="Plant_NBS-LRR"/>
</dbReference>
<evidence type="ECO:0000256" key="4">
    <source>
        <dbReference type="ARBA" id="ARBA00022737"/>
    </source>
</evidence>
<dbReference type="Pfam" id="PF15985">
    <property type="entry name" value="KH_6"/>
    <property type="match status" value="1"/>
</dbReference>
<keyword evidence="9" id="KW-0175">Coiled coil</keyword>
<comment type="similarity">
    <text evidence="1">Belongs to the disease resistance NB-LRR family.</text>
</comment>
<organism evidence="16">
    <name type="scientific">Fagus sylvatica</name>
    <name type="common">Beechnut</name>
    <dbReference type="NCBI Taxonomy" id="28930"/>
    <lineage>
        <taxon>Eukaryota</taxon>
        <taxon>Viridiplantae</taxon>
        <taxon>Streptophyta</taxon>
        <taxon>Embryophyta</taxon>
        <taxon>Tracheophyta</taxon>
        <taxon>Spermatophyta</taxon>
        <taxon>Magnoliopsida</taxon>
        <taxon>eudicotyledons</taxon>
        <taxon>Gunneridae</taxon>
        <taxon>Pentapetalae</taxon>
        <taxon>rosids</taxon>
        <taxon>fabids</taxon>
        <taxon>Fagales</taxon>
        <taxon>Fagaceae</taxon>
        <taxon>Fagus</taxon>
    </lineage>
</organism>
<dbReference type="Pfam" id="PF21266">
    <property type="entry name" value="S1_RRP4"/>
    <property type="match status" value="1"/>
</dbReference>
<feature type="coiled-coil region" evidence="9">
    <location>
        <begin position="153"/>
        <end position="215"/>
    </location>
</feature>
<dbReference type="InterPro" id="IPR048565">
    <property type="entry name" value="S1_RRP4"/>
</dbReference>
<accession>A0A2N9E148</accession>
<sequence length="1113" mass="126901">MMIRYKPEVGDIIVGRVSERRRTAEDELNMRSIFEENDVICAEVRGFQYDGLHLQARSQKYGKLERGQLLTVPPYLVKRCKQHFHHVEQYGVDLILGCNGFIWVGEHVEAKDDMEEDQDLPIEKLGSILEMLGPIVELGKMIWAPISEYYNYHKNASELMKNLKRKRQELECGKSDIELKMGAELFPGKRPKKEVQFWLQKVETINGEIETIEQEAGRVKYSNARIGKIACKKIEEVEELMNQRGGFGDSFVIDPPVSHGQVMPTTTIVGESTAKRTLKKIWEHVLGEDFRKIGVYGMGGIGKTTVMKQINNCLLKEKDKFDNVIWVTVSQAFNVIKLQNDIACKLELDLSRFEDETTRACELYVALEKRNRYVLILDDMWEAFCLEDIGIPEPSSANGCKLVLTTREVKVCDRMNCKNIKMELLSKEESRNLFLDTMGRDVLINNPNLKATVEEVVKECARLPLAIITIARSLKNVVDSSEWMNALQELRTSMKGPDNVATAVFKRLQFSYKRLKDEKLQHCLLYCALYPEDYQIDRDELIEHLIDEGVIERMESRQVEFYKGHTMLNKLENACLLEGGSRNSKYFVKMHDLIRDMALQIGGPNFMVEFKDFQDEEKWGKDLVKVSLMRNHMSKFPYISPRCPKLSSLLLEGNYFNGSIPDSFFVHLHGLNVLDLSDTYITSLPNSVSDLENLTTLRLMNCESLMHVPSLAKLTALRKLDISRSGIKEIPHGLEMLVNLRYLGLDARDLEKMPLGILPKLTRLEVLKLDWFSSSVKVNGEEMVKLKKLEYFKGKFDGVNDFNTYVGSLEGVGPITISNYFFGVGEEILDIEFRDFPSVEKGKSVILCDCNMSLVLLPKDVQTLLICLCDNLRSSLDASFLKELKSIHIWECEEIGDILSLSYPFPLQSLECVHLQSLDNLRIQFGEERVASAPAVTPSTFSCLKEFKISNCPNIKKVFTPGLLLNLGNLEEIDVKCCKQLEEIIGGVSDDEVEEEAEEIEETGICSNVIFPKLRELRLLDLPELKTICSSSNVIVSDSPLQLIKIFGCPKLKRLPLSLRLTNGQPSSPPSSLQIRITKQKWELLEWDNHDTKNILEPLCLFIFDPASVENTL</sequence>
<dbReference type="SUPFAM" id="SSF54791">
    <property type="entry name" value="Eukaryotic type KH-domain (KH-domain type I)"/>
    <property type="match status" value="1"/>
</dbReference>
<dbReference type="SUPFAM" id="SSF52058">
    <property type="entry name" value="L domain-like"/>
    <property type="match status" value="1"/>
</dbReference>
<keyword evidence="7" id="KW-0067">ATP-binding</keyword>
<dbReference type="FunFam" id="3.40.50.300:FF:001091">
    <property type="entry name" value="Probable disease resistance protein At1g61300"/>
    <property type="match status" value="1"/>
</dbReference>
<evidence type="ECO:0000256" key="8">
    <source>
        <dbReference type="ARBA" id="ARBA00022884"/>
    </source>
</evidence>
<keyword evidence="3" id="KW-0433">Leucine-rich repeat</keyword>
<dbReference type="Gene3D" id="3.40.50.300">
    <property type="entry name" value="P-loop containing nucleotide triphosphate hydrolases"/>
    <property type="match status" value="1"/>
</dbReference>
<comment type="similarity">
    <text evidence="2">Belongs to the RRP4 family.</text>
</comment>
<evidence type="ECO:0000259" key="11">
    <source>
        <dbReference type="Pfam" id="PF15985"/>
    </source>
</evidence>
<evidence type="ECO:0000256" key="1">
    <source>
        <dbReference type="ARBA" id="ARBA00008894"/>
    </source>
</evidence>
<keyword evidence="4" id="KW-0677">Repeat</keyword>
<dbReference type="GO" id="GO:0043531">
    <property type="term" value="F:ADP binding"/>
    <property type="evidence" value="ECO:0007669"/>
    <property type="project" value="InterPro"/>
</dbReference>
<dbReference type="InterPro" id="IPR042197">
    <property type="entry name" value="Apaf_helical"/>
</dbReference>
<protein>
    <recommendedName>
        <fullName evidence="17">K Homology domain-containing protein</fullName>
    </recommendedName>
</protein>
<dbReference type="InterPro" id="IPR036388">
    <property type="entry name" value="WH-like_DNA-bd_sf"/>
</dbReference>
<dbReference type="InterPro" id="IPR012340">
    <property type="entry name" value="NA-bd_OB-fold"/>
</dbReference>
<dbReference type="InterPro" id="IPR055414">
    <property type="entry name" value="LRR_R13L4/SHOC2-like"/>
</dbReference>
<evidence type="ECO:0000259" key="13">
    <source>
        <dbReference type="Pfam" id="PF23247"/>
    </source>
</evidence>
<evidence type="ECO:0000259" key="14">
    <source>
        <dbReference type="Pfam" id="PF23559"/>
    </source>
</evidence>
<feature type="domain" description="NB-ARC" evidence="10">
    <location>
        <begin position="276"/>
        <end position="436"/>
    </location>
</feature>
<dbReference type="Gene3D" id="1.10.8.430">
    <property type="entry name" value="Helical domain of apoptotic protease-activating factors"/>
    <property type="match status" value="1"/>
</dbReference>
<evidence type="ECO:0000256" key="7">
    <source>
        <dbReference type="ARBA" id="ARBA00022840"/>
    </source>
</evidence>
<dbReference type="Pfam" id="PF23247">
    <property type="entry name" value="LRR_RPS2"/>
    <property type="match status" value="1"/>
</dbReference>
<evidence type="ECO:0000256" key="6">
    <source>
        <dbReference type="ARBA" id="ARBA00022821"/>
    </source>
</evidence>
<dbReference type="CDD" id="cd22525">
    <property type="entry name" value="KH-I_Rrp4_eukar"/>
    <property type="match status" value="1"/>
</dbReference>
<proteinExistence type="inferred from homology"/>
<dbReference type="SUPFAM" id="SSF50249">
    <property type="entry name" value="Nucleic acid-binding proteins"/>
    <property type="match status" value="1"/>
</dbReference>
<evidence type="ECO:0000256" key="2">
    <source>
        <dbReference type="ARBA" id="ARBA00009155"/>
    </source>
</evidence>
<dbReference type="GO" id="GO:0003723">
    <property type="term" value="F:RNA binding"/>
    <property type="evidence" value="ECO:0007669"/>
    <property type="project" value="UniProtKB-KW"/>
</dbReference>
<dbReference type="SUPFAM" id="SSF52540">
    <property type="entry name" value="P-loop containing nucleoside triphosphate hydrolases"/>
    <property type="match status" value="1"/>
</dbReference>
<dbReference type="GO" id="GO:0005524">
    <property type="term" value="F:ATP binding"/>
    <property type="evidence" value="ECO:0007669"/>
    <property type="project" value="UniProtKB-KW"/>
</dbReference>
<name>A0A2N9E148_FAGSY</name>
<dbReference type="InterPro" id="IPR057135">
    <property type="entry name" value="At4g27190-like_LRR"/>
</dbReference>
<evidence type="ECO:0000259" key="12">
    <source>
        <dbReference type="Pfam" id="PF21266"/>
    </source>
</evidence>
<feature type="domain" description="Disease resistance R13L4/SHOC-2-like LRR" evidence="15">
    <location>
        <begin position="666"/>
        <end position="792"/>
    </location>
</feature>
<dbReference type="Gene3D" id="3.80.10.10">
    <property type="entry name" value="Ribonuclease Inhibitor"/>
    <property type="match status" value="2"/>
</dbReference>
<evidence type="ECO:0000313" key="16">
    <source>
        <dbReference type="EMBL" id="SPC72276.1"/>
    </source>
</evidence>
<dbReference type="FunFam" id="1.10.10.10:FF:000322">
    <property type="entry name" value="Probable disease resistance protein At1g63360"/>
    <property type="match status" value="1"/>
</dbReference>
<dbReference type="EMBL" id="OIVN01000002">
    <property type="protein sequence ID" value="SPC72276.1"/>
    <property type="molecule type" value="Genomic_DNA"/>
</dbReference>
<dbReference type="InterPro" id="IPR032675">
    <property type="entry name" value="LRR_dom_sf"/>
</dbReference>
<evidence type="ECO:0000256" key="3">
    <source>
        <dbReference type="ARBA" id="ARBA00022614"/>
    </source>
</evidence>
<evidence type="ECO:0000256" key="9">
    <source>
        <dbReference type="SAM" id="Coils"/>
    </source>
</evidence>
<feature type="domain" description="K Homology" evidence="11">
    <location>
        <begin position="67"/>
        <end position="108"/>
    </location>
</feature>
<feature type="domain" description="Disease resistance protein winged helix" evidence="14">
    <location>
        <begin position="529"/>
        <end position="598"/>
    </location>
</feature>
<feature type="domain" description="Disease resistance protein At4g27190-like leucine-rich repeats" evidence="13">
    <location>
        <begin position="934"/>
        <end position="1055"/>
    </location>
</feature>
<dbReference type="Pfam" id="PF00931">
    <property type="entry name" value="NB-ARC"/>
    <property type="match status" value="1"/>
</dbReference>
<keyword evidence="5" id="KW-0547">Nucleotide-binding</keyword>
<dbReference type="Pfam" id="PF23559">
    <property type="entry name" value="WHD_DRP"/>
    <property type="match status" value="1"/>
</dbReference>
<dbReference type="PANTHER" id="PTHR33463:SF187">
    <property type="entry name" value="AND NB-ARC DOMAIN DISEASE RESISTANCE PROTEIN, PUTATIVE-RELATED"/>
    <property type="match status" value="1"/>
</dbReference>
<dbReference type="Pfam" id="PF23598">
    <property type="entry name" value="LRR_14"/>
    <property type="match status" value="1"/>
</dbReference>
<dbReference type="PRINTS" id="PR00364">
    <property type="entry name" value="DISEASERSIST"/>
</dbReference>
<keyword evidence="8" id="KW-0694">RNA-binding</keyword>
<evidence type="ECO:0000259" key="10">
    <source>
        <dbReference type="Pfam" id="PF00931"/>
    </source>
</evidence>
<dbReference type="PANTHER" id="PTHR33463">
    <property type="entry name" value="NB-ARC DOMAIN-CONTAINING PROTEIN-RELATED"/>
    <property type="match status" value="1"/>
</dbReference>
<keyword evidence="6" id="KW-0611">Plant defense</keyword>
<dbReference type="InterPro" id="IPR004088">
    <property type="entry name" value="KH_dom_type_1"/>
</dbReference>
<dbReference type="Gene3D" id="1.10.10.10">
    <property type="entry name" value="Winged helix-like DNA-binding domain superfamily/Winged helix DNA-binding domain"/>
    <property type="match status" value="1"/>
</dbReference>
<dbReference type="InterPro" id="IPR027417">
    <property type="entry name" value="P-loop_NTPase"/>
</dbReference>
<reference evidence="16" key="1">
    <citation type="submission" date="2018-02" db="EMBL/GenBank/DDBJ databases">
        <authorList>
            <person name="Cohen D.B."/>
            <person name="Kent A.D."/>
        </authorList>
    </citation>
    <scope>NUCLEOTIDE SEQUENCE</scope>
</reference>
<dbReference type="GO" id="GO:0006952">
    <property type="term" value="P:defense response"/>
    <property type="evidence" value="ECO:0007669"/>
    <property type="project" value="UniProtKB-KW"/>
</dbReference>
<evidence type="ECO:0000256" key="5">
    <source>
        <dbReference type="ARBA" id="ARBA00022741"/>
    </source>
</evidence>
<evidence type="ECO:0008006" key="17">
    <source>
        <dbReference type="Google" id="ProtNLM"/>
    </source>
</evidence>
<gene>
    <name evidence="16" type="ORF">FSB_LOCUS158</name>
</gene>
<dbReference type="AlphaFoldDB" id="A0A2N9E148"/>
<dbReference type="InterPro" id="IPR002182">
    <property type="entry name" value="NB-ARC"/>
</dbReference>
<feature type="domain" description="RRP4 S1" evidence="12">
    <location>
        <begin position="19"/>
        <end position="45"/>
    </location>
</feature>